<keyword evidence="2" id="KW-1185">Reference proteome</keyword>
<dbReference type="Proteomes" id="UP000243819">
    <property type="component" value="Unassembled WGS sequence"/>
</dbReference>
<organism evidence="1 2">
    <name type="scientific">Anaerobranca gottschalkii DSM 13577</name>
    <dbReference type="NCBI Taxonomy" id="1120990"/>
    <lineage>
        <taxon>Bacteria</taxon>
        <taxon>Bacillati</taxon>
        <taxon>Bacillota</taxon>
        <taxon>Clostridia</taxon>
        <taxon>Eubacteriales</taxon>
        <taxon>Proteinivoracaceae</taxon>
        <taxon>Anaerobranca</taxon>
    </lineage>
</organism>
<dbReference type="InterPro" id="IPR015231">
    <property type="entry name" value="DUF1934"/>
</dbReference>
<gene>
    <name evidence="1" type="ORF">SAMN03080614_101318</name>
</gene>
<dbReference type="InterPro" id="IPR012674">
    <property type="entry name" value="Calycin"/>
</dbReference>
<dbReference type="EMBL" id="FOIF01000013">
    <property type="protein sequence ID" value="SES85172.1"/>
    <property type="molecule type" value="Genomic_DNA"/>
</dbReference>
<evidence type="ECO:0000313" key="1">
    <source>
        <dbReference type="EMBL" id="SES85172.1"/>
    </source>
</evidence>
<accession>A0A1H9ZV37</accession>
<evidence type="ECO:0000313" key="2">
    <source>
        <dbReference type="Proteomes" id="UP000243819"/>
    </source>
</evidence>
<protein>
    <submittedName>
        <fullName evidence="1">Uncharacterized beta-barrel protein YwiB, DUF1934 family</fullName>
    </submittedName>
</protein>
<dbReference type="Pfam" id="PF09148">
    <property type="entry name" value="DUF1934"/>
    <property type="match status" value="1"/>
</dbReference>
<reference evidence="2" key="1">
    <citation type="submission" date="2016-10" db="EMBL/GenBank/DDBJ databases">
        <authorList>
            <person name="Varghese N."/>
            <person name="Submissions S."/>
        </authorList>
    </citation>
    <scope>NUCLEOTIDE SEQUENCE [LARGE SCALE GENOMIC DNA]</scope>
    <source>
        <strain evidence="2">DSM 13577</strain>
    </source>
</reference>
<dbReference type="SUPFAM" id="SSF50814">
    <property type="entry name" value="Lipocalins"/>
    <property type="match status" value="1"/>
</dbReference>
<dbReference type="Gene3D" id="2.40.128.20">
    <property type="match status" value="1"/>
</dbReference>
<sequence>MRAAQILIRSSQQTSSGRSDLAIEVEGSVTSKEETTYLTYKEPEGTGLDNTTTTLKLEKDKVTLIRTGSTTLRQVFKAGEITTGVYQTPYGNFALEVDAKEVKVELIKDKGKITLQYDLIIAGEKIEDQKLNIFYYSI</sequence>
<dbReference type="STRING" id="1120990.SAMN03080614_101318"/>
<dbReference type="OrthoDB" id="1680906at2"/>
<dbReference type="AlphaFoldDB" id="A0A1H9ZV37"/>
<name>A0A1H9ZV37_9FIRM</name>
<dbReference type="RefSeq" id="WP_091349873.1">
    <property type="nucleotide sequence ID" value="NZ_FOIF01000013.1"/>
</dbReference>
<proteinExistence type="predicted"/>